<evidence type="ECO:0000256" key="2">
    <source>
        <dbReference type="ARBA" id="ARBA00022723"/>
    </source>
</evidence>
<dbReference type="AlphaFoldDB" id="A0A2P4Y9I4"/>
<protein>
    <submittedName>
        <fullName evidence="6">Uncharacterized protein</fullName>
    </submittedName>
</protein>
<keyword evidence="2" id="KW-0479">Metal-binding</keyword>
<organism evidence="6 7">
    <name type="scientific">Phytophthora palmivora</name>
    <dbReference type="NCBI Taxonomy" id="4796"/>
    <lineage>
        <taxon>Eukaryota</taxon>
        <taxon>Sar</taxon>
        <taxon>Stramenopiles</taxon>
        <taxon>Oomycota</taxon>
        <taxon>Peronosporomycetes</taxon>
        <taxon>Peronosporales</taxon>
        <taxon>Peronosporaceae</taxon>
        <taxon>Phytophthora</taxon>
    </lineage>
</organism>
<keyword evidence="3" id="KW-0863">Zinc-finger</keyword>
<reference evidence="6 7" key="1">
    <citation type="journal article" date="2017" name="Genome Biol. Evol.">
        <title>Phytophthora megakarya and P. palmivora, closely related causal agents of cacao black pod rot, underwent increases in genome sizes and gene numbers by different mechanisms.</title>
        <authorList>
            <person name="Ali S.S."/>
            <person name="Shao J."/>
            <person name="Lary D.J."/>
            <person name="Kronmiller B."/>
            <person name="Shen D."/>
            <person name="Strem M.D."/>
            <person name="Amoako-Attah I."/>
            <person name="Akrofi A.Y."/>
            <person name="Begoude B.A."/>
            <person name="Ten Hoopen G.M."/>
            <person name="Coulibaly K."/>
            <person name="Kebe B.I."/>
            <person name="Melnick R.L."/>
            <person name="Guiltinan M.J."/>
            <person name="Tyler B.M."/>
            <person name="Meinhardt L.W."/>
            <person name="Bailey B.A."/>
        </authorList>
    </citation>
    <scope>NUCLEOTIDE SEQUENCE [LARGE SCALE GENOMIC DNA]</scope>
    <source>
        <strain evidence="7">sbr112.9</strain>
    </source>
</reference>
<dbReference type="PANTHER" id="PTHR46481:SF10">
    <property type="entry name" value="ZINC FINGER BED DOMAIN-CONTAINING PROTEIN 39"/>
    <property type="match status" value="1"/>
</dbReference>
<comment type="caution">
    <text evidence="6">The sequence shown here is derived from an EMBL/GenBank/DDBJ whole genome shotgun (WGS) entry which is preliminary data.</text>
</comment>
<dbReference type="EMBL" id="NCKW01004866">
    <property type="protein sequence ID" value="POM74462.1"/>
    <property type="molecule type" value="Genomic_DNA"/>
</dbReference>
<evidence type="ECO:0000256" key="3">
    <source>
        <dbReference type="ARBA" id="ARBA00022771"/>
    </source>
</evidence>
<evidence type="ECO:0000256" key="1">
    <source>
        <dbReference type="ARBA" id="ARBA00004123"/>
    </source>
</evidence>
<dbReference type="GO" id="GO:0005634">
    <property type="term" value="C:nucleus"/>
    <property type="evidence" value="ECO:0007669"/>
    <property type="project" value="UniProtKB-SubCell"/>
</dbReference>
<dbReference type="GO" id="GO:0008270">
    <property type="term" value="F:zinc ion binding"/>
    <property type="evidence" value="ECO:0007669"/>
    <property type="project" value="UniProtKB-KW"/>
</dbReference>
<accession>A0A2P4Y9I4</accession>
<sequence length="402" mass="45619">MVVVEDDGFIEFVRYITEDIGHVKLELPKRTHMRHEIVRFAEKLKRASSFVALYYSISTDIWTARNARSYISLTVHYVGEDFYPKSWTLCAYANDGGLIIGERYNTRILSDSESNVLKTTDLLGLEHMPCIAHTLHLIVAVAMIKANSNSSCDEVPIEMKWMLRASVPHFRTLTVYFRKSPKGRNRLGVIQIRDYRVESRDVLNLTVDCPTRWSSCCLMLQRLIYLESALIGFFTHIKSSEGLTKTKGSRVVGNKELGPVAKATRELGGQKYPTLPLVLPVISGIRKWLSREDLFTSHASTAGDELYVEETVLMTNECRNISNLEKSELKWISFLDPRVARQMPHLTPCSIPHACDELIRAAIEISDKERNTPFQSANLSIRYTTPVPAGNAFESFNMGDHI</sequence>
<evidence type="ECO:0000313" key="6">
    <source>
        <dbReference type="EMBL" id="POM74462.1"/>
    </source>
</evidence>
<proteinExistence type="predicted"/>
<dbReference type="Proteomes" id="UP000237271">
    <property type="component" value="Unassembled WGS sequence"/>
</dbReference>
<gene>
    <name evidence="6" type="ORF">PHPALM_8580</name>
</gene>
<keyword evidence="4" id="KW-0862">Zinc</keyword>
<dbReference type="InterPro" id="IPR012337">
    <property type="entry name" value="RNaseH-like_sf"/>
</dbReference>
<dbReference type="SUPFAM" id="SSF53098">
    <property type="entry name" value="Ribonuclease H-like"/>
    <property type="match status" value="1"/>
</dbReference>
<comment type="subcellular location">
    <subcellularLocation>
        <location evidence="1">Nucleus</location>
    </subcellularLocation>
</comment>
<keyword evidence="7" id="KW-1185">Reference proteome</keyword>
<name>A0A2P4Y9I4_9STRA</name>
<keyword evidence="5" id="KW-0539">Nucleus</keyword>
<dbReference type="OrthoDB" id="101009at2759"/>
<evidence type="ECO:0000256" key="5">
    <source>
        <dbReference type="ARBA" id="ARBA00023242"/>
    </source>
</evidence>
<evidence type="ECO:0000313" key="7">
    <source>
        <dbReference type="Proteomes" id="UP000237271"/>
    </source>
</evidence>
<dbReference type="PANTHER" id="PTHR46481">
    <property type="entry name" value="ZINC FINGER BED DOMAIN-CONTAINING PROTEIN 4"/>
    <property type="match status" value="1"/>
</dbReference>
<dbReference type="InterPro" id="IPR052035">
    <property type="entry name" value="ZnF_BED_domain_contain"/>
</dbReference>
<evidence type="ECO:0000256" key="4">
    <source>
        <dbReference type="ARBA" id="ARBA00022833"/>
    </source>
</evidence>